<dbReference type="GO" id="GO:0004180">
    <property type="term" value="F:carboxypeptidase activity"/>
    <property type="evidence" value="ECO:0007669"/>
    <property type="project" value="UniProtKB-KW"/>
</dbReference>
<keyword evidence="3" id="KW-0378">Hydrolase</keyword>
<evidence type="ECO:0000259" key="2">
    <source>
        <dbReference type="Pfam" id="PF02557"/>
    </source>
</evidence>
<feature type="domain" description="D-alanyl-D-alanine carboxypeptidase-like core" evidence="2">
    <location>
        <begin position="481"/>
        <end position="578"/>
    </location>
</feature>
<evidence type="ECO:0000313" key="3">
    <source>
        <dbReference type="EMBL" id="EJB03272.1"/>
    </source>
</evidence>
<sequence>MDDGQRLLVTFEARLNKYERDLERSKGKSRTNFRAMQKDAETAASGIENAMGGAMKTLGSFGKGLLGGIAGGLAVSGLDEIVGRVGELAKGVAEVGDMAKMAGLKVKDFQELKYVAEQNRIPVDALTDAMKELSLRADEWIKTGSGSGAESFQRMGYSAEQLARKLEDPKALLLDIIDRMQRLDSAARIRVFDEVFGGQGGEKFVQLIDQGADSIRATIKEANDLGLVMDEQLIQRADEFHRKWSAAASSFGIYWKEAFLSVAFLADDFLDRFNKIDEQTTRNVQSALISAYQKLEEAKTGLSDLMQEKGAFPDDPTIDLNIERQKQLVEELAGEAMKLRDVLDRRNGYSENFIYKTGEDAKGAVPPVNNLNNALSGSGSAAAKAVAGIKSYADAIRALKDEVPELAKQLADLDAKAKIDAIYQKAISQAGGQREIALANEMRGKALSSLNLKSATDDPTSYLSAVLASGKGKDSITGMADAFAQKLAKMLASMPDDLKGSVTINSGFRDVARQQQLWLEALKKYGSPEAARKWVAPPGNSQHNKGNAADLGYGSDRARDWVHENAGNFGLSFPLGNENWHIEDADARAKDTGAEIDRLTQAAQKQADAYSQITGGAREYTAQQGIEQQALTMTAQRAAALRYEQEMLNEAQRAGIALTPLQRQEIASLAQGMATAETSVDSLRQKQEQASESARFFGEGMTDALTGIITGTMTAQEALQQLLQTLVKAALQAALMGEGPLANLFGGSAKADSKSGVGFGGLFGGLLGSLLGFADGGYTGNGGKHEPAGVVHRGEFVMSKAATQRIGVGNLEAMHRGALRPGYAEGGYVGSAPALRKPDLEPTNSNTAPVQQITISAPVTVTGSAGTPEQNADLAKHVAQEMEATMRGVVIREIQQQMRPGNLLSAGKGR</sequence>
<evidence type="ECO:0000313" key="4">
    <source>
        <dbReference type="Proteomes" id="UP000005092"/>
    </source>
</evidence>
<keyword evidence="3" id="KW-0121">Carboxypeptidase</keyword>
<feature type="coiled-coil region" evidence="1">
    <location>
        <begin position="1"/>
        <end position="28"/>
    </location>
</feature>
<dbReference type="InterPro" id="IPR009045">
    <property type="entry name" value="Zn_M74/Hedgehog-like"/>
</dbReference>
<keyword evidence="1" id="KW-0175">Coiled coil</keyword>
<keyword evidence="3" id="KW-0645">Protease</keyword>
<protein>
    <submittedName>
        <fullName evidence="3">D-alanyl-D-alanine carboxypeptidase</fullName>
    </submittedName>
</protein>
<dbReference type="Proteomes" id="UP000005092">
    <property type="component" value="Unassembled WGS sequence"/>
</dbReference>
<dbReference type="Pfam" id="PF02557">
    <property type="entry name" value="VanY"/>
    <property type="match status" value="1"/>
</dbReference>
<feature type="coiled-coil region" evidence="1">
    <location>
        <begin position="389"/>
        <end position="416"/>
    </location>
</feature>
<proteinExistence type="predicted"/>
<dbReference type="EMBL" id="JH719381">
    <property type="protein sequence ID" value="EJB03272.1"/>
    <property type="molecule type" value="Genomic_DNA"/>
</dbReference>
<dbReference type="AlphaFoldDB" id="I9N982"/>
<dbReference type="Gene3D" id="3.30.1380.10">
    <property type="match status" value="1"/>
</dbReference>
<name>I9N982_RHILT</name>
<dbReference type="PANTHER" id="PTHR34385">
    <property type="entry name" value="D-ALANYL-D-ALANINE CARBOXYPEPTIDASE"/>
    <property type="match status" value="1"/>
</dbReference>
<dbReference type="InterPro" id="IPR003709">
    <property type="entry name" value="VanY-like_core_dom"/>
</dbReference>
<dbReference type="OrthoDB" id="38641at2"/>
<evidence type="ECO:0000256" key="1">
    <source>
        <dbReference type="SAM" id="Coils"/>
    </source>
</evidence>
<dbReference type="HOGENOM" id="CLU_375009_0_0_5"/>
<gene>
    <name evidence="3" type="ORF">Rleg9DRAFT_2104</name>
</gene>
<dbReference type="PANTHER" id="PTHR34385:SF1">
    <property type="entry name" value="PEPTIDOGLYCAN L-ALANYL-D-GLUTAMATE ENDOPEPTIDASE CWLK"/>
    <property type="match status" value="1"/>
</dbReference>
<dbReference type="CDD" id="cd14814">
    <property type="entry name" value="Peptidase_M15"/>
    <property type="match status" value="1"/>
</dbReference>
<reference evidence="3 4" key="1">
    <citation type="submission" date="2012-02" db="EMBL/GenBank/DDBJ databases">
        <title>Improved High-Quality Draft Sequence of Rhizobium leguminosarum bv. trifolii WSM597.</title>
        <authorList>
            <consortium name="US DOE Joint Genome Institute"/>
            <person name="Lucas S."/>
            <person name="Han J."/>
            <person name="Lapidus A."/>
            <person name="Cheng J.-F."/>
            <person name="Goodwin L."/>
            <person name="Pitluck S."/>
            <person name="Peters L."/>
            <person name="Ovchinnikova G."/>
            <person name="Held B."/>
            <person name="Detter J.C."/>
            <person name="Han C."/>
            <person name="Tapia R."/>
            <person name="Land M."/>
            <person name="Hauser L."/>
            <person name="Kyrpides N."/>
            <person name="Ivanova N."/>
            <person name="Pagani I."/>
            <person name="Brau L."/>
            <person name="Yates R."/>
            <person name="O'Hara G."/>
            <person name="Rui T."/>
            <person name="Howieson J."/>
            <person name="Reeve W."/>
            <person name="Woyke T."/>
        </authorList>
    </citation>
    <scope>NUCLEOTIDE SEQUENCE [LARGE SCALE GENOMIC DNA]</scope>
    <source>
        <strain evidence="3 4">WSM597</strain>
    </source>
</reference>
<dbReference type="InterPro" id="IPR052179">
    <property type="entry name" value="DD-CPase-like"/>
</dbReference>
<accession>I9N982</accession>
<dbReference type="SUPFAM" id="SSF55166">
    <property type="entry name" value="Hedgehog/DD-peptidase"/>
    <property type="match status" value="1"/>
</dbReference>
<organism evidence="3 4">
    <name type="scientific">Rhizobium leguminosarum bv. trifolii WSM597</name>
    <dbReference type="NCBI Taxonomy" id="754764"/>
    <lineage>
        <taxon>Bacteria</taxon>
        <taxon>Pseudomonadati</taxon>
        <taxon>Pseudomonadota</taxon>
        <taxon>Alphaproteobacteria</taxon>
        <taxon>Hyphomicrobiales</taxon>
        <taxon>Rhizobiaceae</taxon>
        <taxon>Rhizobium/Agrobacterium group</taxon>
        <taxon>Rhizobium</taxon>
    </lineage>
</organism>
<dbReference type="RefSeq" id="WP_003587312.1">
    <property type="nucleotide sequence ID" value="NZ_JH719381.1"/>
</dbReference>
<dbReference type="GO" id="GO:0006508">
    <property type="term" value="P:proteolysis"/>
    <property type="evidence" value="ECO:0007669"/>
    <property type="project" value="InterPro"/>
</dbReference>